<dbReference type="AlphaFoldDB" id="A0A2M7TAJ8"/>
<protein>
    <recommendedName>
        <fullName evidence="6">NlpC/P60 domain-containing protein</fullName>
    </recommendedName>
</protein>
<dbReference type="SUPFAM" id="SSF54001">
    <property type="entry name" value="Cysteine proteinases"/>
    <property type="match status" value="1"/>
</dbReference>
<dbReference type="PROSITE" id="PS51935">
    <property type="entry name" value="NLPC_P60"/>
    <property type="match status" value="1"/>
</dbReference>
<dbReference type="Gene3D" id="6.10.250.3150">
    <property type="match status" value="1"/>
</dbReference>
<accession>A0A2M7TAJ8</accession>
<evidence type="ECO:0000313" key="8">
    <source>
        <dbReference type="Proteomes" id="UP000230956"/>
    </source>
</evidence>
<name>A0A2M7TAJ8_9ACTN</name>
<keyword evidence="4" id="KW-0788">Thiol protease</keyword>
<dbReference type="GO" id="GO:0006508">
    <property type="term" value="P:proteolysis"/>
    <property type="evidence" value="ECO:0007669"/>
    <property type="project" value="UniProtKB-KW"/>
</dbReference>
<evidence type="ECO:0000256" key="5">
    <source>
        <dbReference type="SAM" id="Coils"/>
    </source>
</evidence>
<sequence>MLNKRFASVYRQGGLSYLEVLLNTKSIDQFLFYLELIERQSKRDTKTIAELRLIEQEIKADSVLLLEKKQKQKAMVAELKVKKDKIASQLKEKNNLLAKIKTQLAQYQQTDIKTQLALRNKLKTSFKLALHHKMVSRGESRSGSGSGVVGIAMNELGKPYCWGANGPGSFDCSGLTSYVYGQVGVSLPHSSRAQYDCGQHVSRDELQAGDLVFFAHGGTISHVGVYVGGGNFIHAPSTGDVVKISNLGDHDGYVGAVRP</sequence>
<gene>
    <name evidence="7" type="ORF">COY37_01180</name>
</gene>
<dbReference type="GO" id="GO:0008234">
    <property type="term" value="F:cysteine-type peptidase activity"/>
    <property type="evidence" value="ECO:0007669"/>
    <property type="project" value="UniProtKB-KW"/>
</dbReference>
<organism evidence="7 8">
    <name type="scientific">Candidatus Aquicultor secundus</name>
    <dbReference type="NCBI Taxonomy" id="1973895"/>
    <lineage>
        <taxon>Bacteria</taxon>
        <taxon>Bacillati</taxon>
        <taxon>Actinomycetota</taxon>
        <taxon>Candidatus Aquicultoria</taxon>
        <taxon>Candidatus Aquicultorales</taxon>
        <taxon>Candidatus Aquicultoraceae</taxon>
        <taxon>Candidatus Aquicultor</taxon>
    </lineage>
</organism>
<evidence type="ECO:0000256" key="2">
    <source>
        <dbReference type="ARBA" id="ARBA00022670"/>
    </source>
</evidence>
<keyword evidence="2" id="KW-0645">Protease</keyword>
<evidence type="ECO:0000256" key="1">
    <source>
        <dbReference type="ARBA" id="ARBA00007074"/>
    </source>
</evidence>
<feature type="coiled-coil region" evidence="5">
    <location>
        <begin position="76"/>
        <end position="110"/>
    </location>
</feature>
<comment type="caution">
    <text evidence="7">The sequence shown here is derived from an EMBL/GenBank/DDBJ whole genome shotgun (WGS) entry which is preliminary data.</text>
</comment>
<dbReference type="InterPro" id="IPR000064">
    <property type="entry name" value="NLP_P60_dom"/>
</dbReference>
<evidence type="ECO:0000259" key="6">
    <source>
        <dbReference type="PROSITE" id="PS51935"/>
    </source>
</evidence>
<dbReference type="Pfam" id="PF00877">
    <property type="entry name" value="NLPC_P60"/>
    <property type="match status" value="1"/>
</dbReference>
<dbReference type="Gene3D" id="3.90.1720.10">
    <property type="entry name" value="endopeptidase domain like (from Nostoc punctiforme)"/>
    <property type="match status" value="1"/>
</dbReference>
<feature type="domain" description="NlpC/P60" evidence="6">
    <location>
        <begin position="142"/>
        <end position="259"/>
    </location>
</feature>
<keyword evidence="5" id="KW-0175">Coiled coil</keyword>
<dbReference type="RefSeq" id="WP_286677914.1">
    <property type="nucleotide sequence ID" value="NZ_MNXI01000045.1"/>
</dbReference>
<dbReference type="EMBL" id="PFNG01000033">
    <property type="protein sequence ID" value="PIZ41992.1"/>
    <property type="molecule type" value="Genomic_DNA"/>
</dbReference>
<dbReference type="Proteomes" id="UP000230956">
    <property type="component" value="Unassembled WGS sequence"/>
</dbReference>
<proteinExistence type="inferred from homology"/>
<comment type="similarity">
    <text evidence="1">Belongs to the peptidase C40 family.</text>
</comment>
<dbReference type="InterPro" id="IPR051202">
    <property type="entry name" value="Peptidase_C40"/>
</dbReference>
<dbReference type="PANTHER" id="PTHR47053:SF1">
    <property type="entry name" value="MUREIN DD-ENDOPEPTIDASE MEPH-RELATED"/>
    <property type="match status" value="1"/>
</dbReference>
<reference evidence="8" key="1">
    <citation type="submission" date="2017-09" db="EMBL/GenBank/DDBJ databases">
        <title>Depth-based differentiation of microbial function through sediment-hosted aquifers and enrichment of novel symbionts in the deep terrestrial subsurface.</title>
        <authorList>
            <person name="Probst A.J."/>
            <person name="Ladd B."/>
            <person name="Jarett J.K."/>
            <person name="Geller-Mcgrath D.E."/>
            <person name="Sieber C.M.K."/>
            <person name="Emerson J.B."/>
            <person name="Anantharaman K."/>
            <person name="Thomas B.C."/>
            <person name="Malmstrom R."/>
            <person name="Stieglmeier M."/>
            <person name="Klingl A."/>
            <person name="Woyke T."/>
            <person name="Ryan C.M."/>
            <person name="Banfield J.F."/>
        </authorList>
    </citation>
    <scope>NUCLEOTIDE SEQUENCE [LARGE SCALE GENOMIC DNA]</scope>
</reference>
<dbReference type="InterPro" id="IPR038765">
    <property type="entry name" value="Papain-like_cys_pep_sf"/>
</dbReference>
<dbReference type="PANTHER" id="PTHR47053">
    <property type="entry name" value="MUREIN DD-ENDOPEPTIDASE MEPH-RELATED"/>
    <property type="match status" value="1"/>
</dbReference>
<evidence type="ECO:0000256" key="3">
    <source>
        <dbReference type="ARBA" id="ARBA00022801"/>
    </source>
</evidence>
<evidence type="ECO:0000256" key="4">
    <source>
        <dbReference type="ARBA" id="ARBA00022807"/>
    </source>
</evidence>
<evidence type="ECO:0000313" key="7">
    <source>
        <dbReference type="EMBL" id="PIZ41992.1"/>
    </source>
</evidence>
<keyword evidence="3" id="KW-0378">Hydrolase</keyword>